<keyword evidence="3 12" id="KW-0813">Transport</keyword>
<dbReference type="NCBIfam" id="TIGR01783">
    <property type="entry name" value="TonB-siderophor"/>
    <property type="match status" value="1"/>
</dbReference>
<dbReference type="RefSeq" id="WP_175042987.1">
    <property type="nucleotide sequence ID" value="NZ_CABVQI010000003.1"/>
</dbReference>
<reference evidence="16 17" key="1">
    <citation type="submission" date="2019-09" db="EMBL/GenBank/DDBJ databases">
        <authorList>
            <person name="Depoorter E."/>
        </authorList>
    </citation>
    <scope>NUCLEOTIDE SEQUENCE [LARGE SCALE GENOMIC DNA]</scope>
    <source>
        <strain evidence="16">R-18112</strain>
    </source>
</reference>
<evidence type="ECO:0000313" key="16">
    <source>
        <dbReference type="EMBL" id="VWC63183.1"/>
    </source>
</evidence>
<proteinExistence type="inferred from homology"/>
<dbReference type="PROSITE" id="PS52016">
    <property type="entry name" value="TONB_DEPENDENT_REC_3"/>
    <property type="match status" value="1"/>
</dbReference>
<dbReference type="CDD" id="cd01347">
    <property type="entry name" value="ligand_gated_channel"/>
    <property type="match status" value="1"/>
</dbReference>
<dbReference type="InterPro" id="IPR010105">
    <property type="entry name" value="TonB_sidphr_rcpt"/>
</dbReference>
<keyword evidence="6 12" id="KW-0812">Transmembrane</keyword>
<feature type="domain" description="Secretin/TonB short N-terminal" evidence="15">
    <location>
        <begin position="56"/>
        <end position="107"/>
    </location>
</feature>
<evidence type="ECO:0000256" key="10">
    <source>
        <dbReference type="ARBA" id="ARBA00023170"/>
    </source>
</evidence>
<protein>
    <submittedName>
        <fullName evidence="16">Ligand-gated channel</fullName>
    </submittedName>
</protein>
<dbReference type="InterPro" id="IPR037066">
    <property type="entry name" value="Plug_dom_sf"/>
</dbReference>
<evidence type="ECO:0000256" key="2">
    <source>
        <dbReference type="ARBA" id="ARBA00009810"/>
    </source>
</evidence>
<evidence type="ECO:0000256" key="1">
    <source>
        <dbReference type="ARBA" id="ARBA00004571"/>
    </source>
</evidence>
<evidence type="ECO:0000256" key="13">
    <source>
        <dbReference type="RuleBase" id="RU003357"/>
    </source>
</evidence>
<evidence type="ECO:0000259" key="15">
    <source>
        <dbReference type="SMART" id="SM00965"/>
    </source>
</evidence>
<dbReference type="GO" id="GO:0044718">
    <property type="term" value="P:siderophore transmembrane transport"/>
    <property type="evidence" value="ECO:0007669"/>
    <property type="project" value="TreeGrafter"/>
</dbReference>
<dbReference type="InterPro" id="IPR000531">
    <property type="entry name" value="Beta-barrel_TonB"/>
</dbReference>
<dbReference type="Gene3D" id="2.170.130.10">
    <property type="entry name" value="TonB-dependent receptor, plug domain"/>
    <property type="match status" value="1"/>
</dbReference>
<dbReference type="GO" id="GO:0038023">
    <property type="term" value="F:signaling receptor activity"/>
    <property type="evidence" value="ECO:0007669"/>
    <property type="project" value="InterPro"/>
</dbReference>
<feature type="region of interest" description="Disordered" evidence="14">
    <location>
        <begin position="105"/>
        <end position="124"/>
    </location>
</feature>
<evidence type="ECO:0000256" key="5">
    <source>
        <dbReference type="ARBA" id="ARBA00022496"/>
    </source>
</evidence>
<dbReference type="PANTHER" id="PTHR30069">
    <property type="entry name" value="TONB-DEPENDENT OUTER MEMBRANE RECEPTOR"/>
    <property type="match status" value="1"/>
</dbReference>
<dbReference type="Pfam" id="PF07660">
    <property type="entry name" value="STN"/>
    <property type="match status" value="1"/>
</dbReference>
<dbReference type="InterPro" id="IPR039426">
    <property type="entry name" value="TonB-dep_rcpt-like"/>
</dbReference>
<keyword evidence="9 12" id="KW-0472">Membrane</keyword>
<sequence length="845" mass="90581">MGGNGHQAGVGRVVCVAVAGCLSAAAWGQGGDVRSFDIPAQRLDRALNAFARQSGAQLLFSTSSAEQRTSRAVKGRLTAAAALEQLLSGSGLHARATGRNTFTVESGAPAAPLKGDPGAGASADVGAAASANAGAGASANANASRAAEPVELAAIEVSGDRTHSDLVRPTRQITVIGRDTLRDLEAGSNNLATVLSKAVPGMADSSHTITDYGQTLRGRNILVLVDGVPLNTNRDSARNLANVDPNNIEKVEVLRGSSAVYGAGATGGIVSITTRQPGGEPRAETTFSMTSPLSHAGSGGLGGTVQQFFAGSHGPVEYEFNVDVQHIGSAYDARGHRIAPEPSQGDLFDSNVYNVEGKLGFRIDANQRIVFSASHYDAKQDTHYGSDPSVAKLPPGTTVARPKDGLQLDDQNRIRNTQLNLQYSNKDVLGSEVAAQLYYRNYFTRFAPFDARAVATRGNNVDQVMQDSTVFGSRLTITTPLDRAGRTKIQWGADFNQERSDMPDDIFSPAAYDASGGLVYRKTGTLTYLPTLTTTSVGGFAQLQHKFSDKWSAEAGVRYEHASASFDSFVPLSQLRLAKKYTVPGGSTGYGAWLFNAGVAYAPVPSQEIYASFSQGFQLPDVGLQLRNATAGFDIHSSSLEPVKTNNYEIGWRGSLGNHADGTLALFYTTSELGDVQSFNNGLILTRTAERIAGIEATVDYASDDDKWGAGGTITYMQGRERPQNSANFQNMTGYRIPPLKLTGYLEYRPNPRWSNRLQATFYAARDYRLNDKIGFGRMDVSSYATVDLISRYQVTKKDRVTVGVENLLNRYYLPLYSQLMRNSNNTSRLPAAGAVLTASYTHRW</sequence>
<dbReference type="Gene3D" id="3.55.50.30">
    <property type="match status" value="1"/>
</dbReference>
<evidence type="ECO:0000256" key="8">
    <source>
        <dbReference type="ARBA" id="ARBA00023077"/>
    </source>
</evidence>
<dbReference type="AlphaFoldDB" id="A0A6P2U1I6"/>
<dbReference type="EMBL" id="CABVQI010000003">
    <property type="protein sequence ID" value="VWC63183.1"/>
    <property type="molecule type" value="Genomic_DNA"/>
</dbReference>
<evidence type="ECO:0000256" key="14">
    <source>
        <dbReference type="SAM" id="MobiDB-lite"/>
    </source>
</evidence>
<dbReference type="Gene3D" id="2.40.170.20">
    <property type="entry name" value="TonB-dependent receptor, beta-barrel domain"/>
    <property type="match status" value="1"/>
</dbReference>
<keyword evidence="10" id="KW-0675">Receptor</keyword>
<comment type="subcellular location">
    <subcellularLocation>
        <location evidence="1 12">Cell outer membrane</location>
        <topology evidence="1 12">Multi-pass membrane protein</topology>
    </subcellularLocation>
</comment>
<dbReference type="GO" id="GO:0015344">
    <property type="term" value="F:siderophore uptake transmembrane transporter activity"/>
    <property type="evidence" value="ECO:0007669"/>
    <property type="project" value="TreeGrafter"/>
</dbReference>
<keyword evidence="8 13" id="KW-0798">TonB box</keyword>
<evidence type="ECO:0000256" key="4">
    <source>
        <dbReference type="ARBA" id="ARBA00022452"/>
    </source>
</evidence>
<evidence type="ECO:0000256" key="9">
    <source>
        <dbReference type="ARBA" id="ARBA00023136"/>
    </source>
</evidence>
<dbReference type="SMART" id="SM00965">
    <property type="entry name" value="STN"/>
    <property type="match status" value="1"/>
</dbReference>
<accession>A0A6P2U1I6</accession>
<evidence type="ECO:0000256" key="7">
    <source>
        <dbReference type="ARBA" id="ARBA00023004"/>
    </source>
</evidence>
<keyword evidence="5" id="KW-0410">Iron transport</keyword>
<name>A0A6P2U1I6_BURL3</name>
<dbReference type="InterPro" id="IPR012910">
    <property type="entry name" value="Plug_dom"/>
</dbReference>
<dbReference type="InterPro" id="IPR036942">
    <property type="entry name" value="Beta-barrel_TonB_sf"/>
</dbReference>
<dbReference type="Pfam" id="PF07715">
    <property type="entry name" value="Plug"/>
    <property type="match status" value="1"/>
</dbReference>
<evidence type="ECO:0000313" key="17">
    <source>
        <dbReference type="Proteomes" id="UP000494274"/>
    </source>
</evidence>
<keyword evidence="11 12" id="KW-0998">Cell outer membrane</keyword>
<evidence type="ECO:0000256" key="3">
    <source>
        <dbReference type="ARBA" id="ARBA00022448"/>
    </source>
</evidence>
<dbReference type="Pfam" id="PF00593">
    <property type="entry name" value="TonB_dep_Rec_b-barrel"/>
    <property type="match status" value="1"/>
</dbReference>
<dbReference type="InterPro" id="IPR011662">
    <property type="entry name" value="Secretin/TonB_short_N"/>
</dbReference>
<evidence type="ECO:0000256" key="11">
    <source>
        <dbReference type="ARBA" id="ARBA00023237"/>
    </source>
</evidence>
<gene>
    <name evidence="16" type="ORF">BLA18112_01313</name>
</gene>
<dbReference type="GO" id="GO:0009279">
    <property type="term" value="C:cell outer membrane"/>
    <property type="evidence" value="ECO:0007669"/>
    <property type="project" value="UniProtKB-SubCell"/>
</dbReference>
<keyword evidence="4 12" id="KW-1134">Transmembrane beta strand</keyword>
<evidence type="ECO:0000256" key="12">
    <source>
        <dbReference type="PROSITE-ProRule" id="PRU01360"/>
    </source>
</evidence>
<keyword evidence="7" id="KW-0408">Iron</keyword>
<dbReference type="PANTHER" id="PTHR30069:SF42">
    <property type="entry name" value="FERRIC AEROBACTIN RECEPTOR"/>
    <property type="match status" value="1"/>
</dbReference>
<dbReference type="Proteomes" id="UP000494274">
    <property type="component" value="Unassembled WGS sequence"/>
</dbReference>
<organism evidence="16 17">
    <name type="scientific">Burkholderia lata (strain ATCC 17760 / DSM 23089 / LMG 22485 / NCIMB 9086 / R18194 / 383)</name>
    <dbReference type="NCBI Taxonomy" id="482957"/>
    <lineage>
        <taxon>Bacteria</taxon>
        <taxon>Pseudomonadati</taxon>
        <taxon>Pseudomonadota</taxon>
        <taxon>Betaproteobacteria</taxon>
        <taxon>Burkholderiales</taxon>
        <taxon>Burkholderiaceae</taxon>
        <taxon>Burkholderia</taxon>
        <taxon>Burkholderia cepacia complex</taxon>
    </lineage>
</organism>
<evidence type="ECO:0000256" key="6">
    <source>
        <dbReference type="ARBA" id="ARBA00022692"/>
    </source>
</evidence>
<comment type="similarity">
    <text evidence="2 12 13">Belongs to the TonB-dependent receptor family.</text>
</comment>
<keyword evidence="5" id="KW-0406">Ion transport</keyword>
<dbReference type="SUPFAM" id="SSF56935">
    <property type="entry name" value="Porins"/>
    <property type="match status" value="1"/>
</dbReference>